<reference evidence="2" key="1">
    <citation type="submission" date="2013-12" db="EMBL/GenBank/DDBJ databases">
        <title>The Genome Sequence of Aphanomyces astaci APO3.</title>
        <authorList>
            <consortium name="The Broad Institute Genomics Platform"/>
            <person name="Russ C."/>
            <person name="Tyler B."/>
            <person name="van West P."/>
            <person name="Dieguez-Uribeondo J."/>
            <person name="Young S.K."/>
            <person name="Zeng Q."/>
            <person name="Gargeya S."/>
            <person name="Fitzgerald M."/>
            <person name="Abouelleil A."/>
            <person name="Alvarado L."/>
            <person name="Chapman S.B."/>
            <person name="Gainer-Dewar J."/>
            <person name="Goldberg J."/>
            <person name="Griggs A."/>
            <person name="Gujja S."/>
            <person name="Hansen M."/>
            <person name="Howarth C."/>
            <person name="Imamovic A."/>
            <person name="Ireland A."/>
            <person name="Larimer J."/>
            <person name="McCowan C."/>
            <person name="Murphy C."/>
            <person name="Pearson M."/>
            <person name="Poon T.W."/>
            <person name="Priest M."/>
            <person name="Roberts A."/>
            <person name="Saif S."/>
            <person name="Shea T."/>
            <person name="Sykes S."/>
            <person name="Wortman J."/>
            <person name="Nusbaum C."/>
            <person name="Birren B."/>
        </authorList>
    </citation>
    <scope>NUCLEOTIDE SEQUENCE [LARGE SCALE GENOMIC DNA]</scope>
    <source>
        <strain evidence="2">APO3</strain>
    </source>
</reference>
<dbReference type="VEuPathDB" id="FungiDB:H257_05234"/>
<organism evidence="2">
    <name type="scientific">Aphanomyces astaci</name>
    <name type="common">Crayfish plague agent</name>
    <dbReference type="NCBI Taxonomy" id="112090"/>
    <lineage>
        <taxon>Eukaryota</taxon>
        <taxon>Sar</taxon>
        <taxon>Stramenopiles</taxon>
        <taxon>Oomycota</taxon>
        <taxon>Saprolegniomycetes</taxon>
        <taxon>Saprolegniales</taxon>
        <taxon>Verrucalvaceae</taxon>
        <taxon>Aphanomyces</taxon>
    </lineage>
</organism>
<dbReference type="STRING" id="112090.W4GUI0"/>
<accession>W4GUI0</accession>
<dbReference type="GO" id="GO:0016491">
    <property type="term" value="F:oxidoreductase activity"/>
    <property type="evidence" value="ECO:0007669"/>
    <property type="project" value="InterPro"/>
</dbReference>
<dbReference type="Gene3D" id="1.10.405.20">
    <property type="match status" value="1"/>
</dbReference>
<dbReference type="Pfam" id="PF01593">
    <property type="entry name" value="Amino_oxidase"/>
    <property type="match status" value="1"/>
</dbReference>
<proteinExistence type="predicted"/>
<gene>
    <name evidence="2" type="ORF">H257_05234</name>
</gene>
<evidence type="ECO:0000259" key="1">
    <source>
        <dbReference type="Pfam" id="PF01593"/>
    </source>
</evidence>
<dbReference type="EMBL" id="KI913122">
    <property type="protein sequence ID" value="ETV82664.1"/>
    <property type="molecule type" value="Genomic_DNA"/>
</dbReference>
<dbReference type="Gene3D" id="3.30.70.1990">
    <property type="match status" value="1"/>
</dbReference>
<dbReference type="OrthoDB" id="63543at2759"/>
<dbReference type="InterPro" id="IPR050281">
    <property type="entry name" value="Flavin_monoamine_oxidase"/>
</dbReference>
<dbReference type="SUPFAM" id="SSF51905">
    <property type="entry name" value="FAD/NAD(P)-binding domain"/>
    <property type="match status" value="1"/>
</dbReference>
<dbReference type="PANTHER" id="PTHR10742">
    <property type="entry name" value="FLAVIN MONOAMINE OXIDASE"/>
    <property type="match status" value="1"/>
</dbReference>
<dbReference type="PANTHER" id="PTHR10742:SF410">
    <property type="entry name" value="LYSINE-SPECIFIC HISTONE DEMETHYLASE 2"/>
    <property type="match status" value="1"/>
</dbReference>
<sequence length="529" mass="60003">MVARGRSHSFFKTHWNAHTMLVHRILVAAAGLLAACHFVPQATAQVINMRRHERIVIVGGGPAGVHYATLLVKKGFTNITILEQSTEVGGKSKTVVDPLGIPHELGTCYATSLYQPVFDLLKEYDPTNTLVPFVPFIKGHTYVNRDAMPIMDYKAYVAQLVHRLMGPVKERELVREIERAFVSYSSIHTSIFGVYDYGLPPQPSDWSRIDMSGLEFLRRNKLLALEGFFRFVFQQQGYGTLDTAPAFYMLWWIHPDLLRKRKEADAKRQPWAFMLSKGYQSLWKAMVAKYEGQIDVQLDTKVVQIARTLSPIYVTVRRSNVLDIVRADHLVMATDLSHMVTLPSDLLANDISLTKDLTSSSFVVSLFESDARKDESVSQWWPNRGVGELEGRLQLTRNSRLSLYNPLPAHGSQSDPAPTNWGVNATGRQTRVAYQFYNQRYPYSPTAVKTQLLADLESASFTNAVVQKQIIHNYFPRYNLTQLQQGLPWKIWDSQGSIRTTWIGSSVSFESVLDVVVYNNKLIDRVNIT</sequence>
<dbReference type="PRINTS" id="PR00419">
    <property type="entry name" value="ADXRDTASE"/>
</dbReference>
<protein>
    <recommendedName>
        <fullName evidence="1">Amine oxidase domain-containing protein</fullName>
    </recommendedName>
</protein>
<dbReference type="InterPro" id="IPR002937">
    <property type="entry name" value="Amino_oxidase"/>
</dbReference>
<dbReference type="AlphaFoldDB" id="W4GUI0"/>
<name>W4GUI0_APHAT</name>
<feature type="domain" description="Amine oxidase" evidence="1">
    <location>
        <begin position="63"/>
        <end position="376"/>
    </location>
</feature>
<dbReference type="RefSeq" id="XP_009828333.1">
    <property type="nucleotide sequence ID" value="XM_009830031.1"/>
</dbReference>
<dbReference type="GeneID" id="20807230"/>
<evidence type="ECO:0000313" key="2">
    <source>
        <dbReference type="EMBL" id="ETV82664.1"/>
    </source>
</evidence>
<dbReference type="InterPro" id="IPR036188">
    <property type="entry name" value="FAD/NAD-bd_sf"/>
</dbReference>
<dbReference type="Gene3D" id="3.50.50.60">
    <property type="entry name" value="FAD/NAD(P)-binding domain"/>
    <property type="match status" value="1"/>
</dbReference>